<feature type="domain" description="Histidine kinase" evidence="11">
    <location>
        <begin position="550"/>
        <end position="745"/>
    </location>
</feature>
<evidence type="ECO:0000259" key="11">
    <source>
        <dbReference type="PROSITE" id="PS50109"/>
    </source>
</evidence>
<dbReference type="Pfam" id="PF00512">
    <property type="entry name" value="HisKA"/>
    <property type="match status" value="1"/>
</dbReference>
<dbReference type="InterPro" id="IPR036890">
    <property type="entry name" value="HATPase_C_sf"/>
</dbReference>
<dbReference type="InterPro" id="IPR006189">
    <property type="entry name" value="CHASE_dom"/>
</dbReference>
<evidence type="ECO:0000256" key="7">
    <source>
        <dbReference type="ARBA" id="ARBA00022777"/>
    </source>
</evidence>
<dbReference type="Gene3D" id="3.30.565.10">
    <property type="entry name" value="Histidine kinase-like ATPase, C-terminal domain"/>
    <property type="match status" value="1"/>
</dbReference>
<keyword evidence="10" id="KW-0175">Coiled coil</keyword>
<protein>
    <recommendedName>
        <fullName evidence="3">histidine kinase</fullName>
        <ecNumber evidence="3">2.7.13.3</ecNumber>
    </recommendedName>
</protein>
<keyword evidence="9" id="KW-0472">Membrane</keyword>
<dbReference type="Pfam" id="PF13426">
    <property type="entry name" value="PAS_9"/>
    <property type="match status" value="1"/>
</dbReference>
<dbReference type="InterPro" id="IPR003594">
    <property type="entry name" value="HATPase_dom"/>
</dbReference>
<dbReference type="Gene3D" id="3.30.450.20">
    <property type="entry name" value="PAS domain"/>
    <property type="match status" value="2"/>
</dbReference>
<feature type="coiled-coil region" evidence="10">
    <location>
        <begin position="502"/>
        <end position="536"/>
    </location>
</feature>
<dbReference type="PROSITE" id="PS50113">
    <property type="entry name" value="PAC"/>
    <property type="match status" value="1"/>
</dbReference>
<keyword evidence="7" id="KW-0418">Kinase</keyword>
<evidence type="ECO:0000259" key="14">
    <source>
        <dbReference type="PROSITE" id="PS50839"/>
    </source>
</evidence>
<keyword evidence="6" id="KW-0812">Transmembrane</keyword>
<evidence type="ECO:0000259" key="12">
    <source>
        <dbReference type="PROSITE" id="PS50112"/>
    </source>
</evidence>
<dbReference type="PANTHER" id="PTHR43304">
    <property type="entry name" value="PHYTOCHROME-LIKE PROTEIN CPH1"/>
    <property type="match status" value="1"/>
</dbReference>
<keyword evidence="16" id="KW-1185">Reference proteome</keyword>
<comment type="subcellular location">
    <subcellularLocation>
        <location evidence="2">Membrane</location>
    </subcellularLocation>
</comment>
<comment type="catalytic activity">
    <reaction evidence="1">
        <text>ATP + protein L-histidine = ADP + protein N-phospho-L-histidine.</text>
        <dbReference type="EC" id="2.7.13.3"/>
    </reaction>
</comment>
<dbReference type="SUPFAM" id="SSF55785">
    <property type="entry name" value="PYP-like sensor domain (PAS domain)"/>
    <property type="match status" value="2"/>
</dbReference>
<evidence type="ECO:0000256" key="3">
    <source>
        <dbReference type="ARBA" id="ARBA00012438"/>
    </source>
</evidence>
<dbReference type="GO" id="GO:0000155">
    <property type="term" value="F:phosphorelay sensor kinase activity"/>
    <property type="evidence" value="ECO:0007669"/>
    <property type="project" value="InterPro"/>
</dbReference>
<dbReference type="InterPro" id="IPR000700">
    <property type="entry name" value="PAS-assoc_C"/>
</dbReference>
<feature type="domain" description="CHASE" evidence="14">
    <location>
        <begin position="57"/>
        <end position="212"/>
    </location>
</feature>
<keyword evidence="4" id="KW-0597">Phosphoprotein</keyword>
<dbReference type="Gene3D" id="1.10.287.130">
    <property type="match status" value="1"/>
</dbReference>
<proteinExistence type="predicted"/>
<feature type="domain" description="PAS" evidence="12">
    <location>
        <begin position="387"/>
        <end position="458"/>
    </location>
</feature>
<dbReference type="PROSITE" id="PS50112">
    <property type="entry name" value="PAS"/>
    <property type="match status" value="1"/>
</dbReference>
<organism evidence="15 16">
    <name type="scientific">Alkalilimnicola ehrlichii</name>
    <dbReference type="NCBI Taxonomy" id="351052"/>
    <lineage>
        <taxon>Bacteria</taxon>
        <taxon>Pseudomonadati</taxon>
        <taxon>Pseudomonadota</taxon>
        <taxon>Gammaproteobacteria</taxon>
        <taxon>Chromatiales</taxon>
        <taxon>Ectothiorhodospiraceae</taxon>
        <taxon>Alkalilimnicola</taxon>
    </lineage>
</organism>
<reference evidence="16" key="1">
    <citation type="submission" date="2017-05" db="EMBL/GenBank/DDBJ databases">
        <authorList>
            <person name="Sharma S."/>
            <person name="Sidhu C."/>
            <person name="Pinnaka A.K."/>
        </authorList>
    </citation>
    <scope>NUCLEOTIDE SEQUENCE [LARGE SCALE GENOMIC DNA]</scope>
    <source>
        <strain evidence="16">AK93</strain>
    </source>
</reference>
<dbReference type="Pfam" id="PF03924">
    <property type="entry name" value="CHASE"/>
    <property type="match status" value="1"/>
</dbReference>
<evidence type="ECO:0000256" key="2">
    <source>
        <dbReference type="ARBA" id="ARBA00004370"/>
    </source>
</evidence>
<dbReference type="SMART" id="SM00091">
    <property type="entry name" value="PAS"/>
    <property type="match status" value="1"/>
</dbReference>
<dbReference type="InterPro" id="IPR042240">
    <property type="entry name" value="CHASE_sf"/>
</dbReference>
<evidence type="ECO:0000313" key="16">
    <source>
        <dbReference type="Proteomes" id="UP000256763"/>
    </source>
</evidence>
<evidence type="ECO:0000313" key="15">
    <source>
        <dbReference type="EMBL" id="RFA34896.1"/>
    </source>
</evidence>
<name>A0A3E0WSD6_9GAMM</name>
<accession>A0A3E0WSD6</accession>
<evidence type="ECO:0000256" key="4">
    <source>
        <dbReference type="ARBA" id="ARBA00022553"/>
    </source>
</evidence>
<keyword evidence="8" id="KW-1133">Transmembrane helix</keyword>
<evidence type="ECO:0000259" key="13">
    <source>
        <dbReference type="PROSITE" id="PS50113"/>
    </source>
</evidence>
<comment type="caution">
    <text evidence="15">The sequence shown here is derived from an EMBL/GenBank/DDBJ whole genome shotgun (WGS) entry which is preliminary data.</text>
</comment>
<dbReference type="CDD" id="cd00130">
    <property type="entry name" value="PAS"/>
    <property type="match status" value="1"/>
</dbReference>
<dbReference type="Gene3D" id="3.30.450.350">
    <property type="entry name" value="CHASE domain"/>
    <property type="match status" value="1"/>
</dbReference>
<evidence type="ECO:0000256" key="10">
    <source>
        <dbReference type="SAM" id="Coils"/>
    </source>
</evidence>
<gene>
    <name evidence="15" type="ORF">CAL65_14485</name>
</gene>
<dbReference type="NCBIfam" id="TIGR00229">
    <property type="entry name" value="sensory_box"/>
    <property type="match status" value="2"/>
</dbReference>
<dbReference type="InterPro" id="IPR036097">
    <property type="entry name" value="HisK_dim/P_sf"/>
</dbReference>
<dbReference type="CDD" id="cd00082">
    <property type="entry name" value="HisKA"/>
    <property type="match status" value="1"/>
</dbReference>
<dbReference type="PROSITE" id="PS50109">
    <property type="entry name" value="HIS_KIN"/>
    <property type="match status" value="1"/>
</dbReference>
<dbReference type="InterPro" id="IPR035965">
    <property type="entry name" value="PAS-like_dom_sf"/>
</dbReference>
<feature type="domain" description="PAC" evidence="13">
    <location>
        <begin position="462"/>
        <end position="514"/>
    </location>
</feature>
<evidence type="ECO:0000256" key="8">
    <source>
        <dbReference type="ARBA" id="ARBA00022989"/>
    </source>
</evidence>
<dbReference type="InterPro" id="IPR052162">
    <property type="entry name" value="Sensor_kinase/Photoreceptor"/>
</dbReference>
<dbReference type="InterPro" id="IPR000014">
    <property type="entry name" value="PAS"/>
</dbReference>
<dbReference type="SUPFAM" id="SSF47384">
    <property type="entry name" value="Homodimeric domain of signal transducing histidine kinase"/>
    <property type="match status" value="1"/>
</dbReference>
<dbReference type="SMART" id="SM00387">
    <property type="entry name" value="HATPase_c"/>
    <property type="match status" value="1"/>
</dbReference>
<dbReference type="InterPro" id="IPR013656">
    <property type="entry name" value="PAS_4"/>
</dbReference>
<dbReference type="PROSITE" id="PS50839">
    <property type="entry name" value="CHASE"/>
    <property type="match status" value="1"/>
</dbReference>
<dbReference type="Pfam" id="PF08448">
    <property type="entry name" value="PAS_4"/>
    <property type="match status" value="1"/>
</dbReference>
<dbReference type="GO" id="GO:0016020">
    <property type="term" value="C:membrane"/>
    <property type="evidence" value="ECO:0007669"/>
    <property type="project" value="UniProtKB-SubCell"/>
</dbReference>
<dbReference type="SMART" id="SM01079">
    <property type="entry name" value="CHASE"/>
    <property type="match status" value="1"/>
</dbReference>
<evidence type="ECO:0000256" key="5">
    <source>
        <dbReference type="ARBA" id="ARBA00022679"/>
    </source>
</evidence>
<dbReference type="Pfam" id="PF02518">
    <property type="entry name" value="HATPase_c"/>
    <property type="match status" value="1"/>
</dbReference>
<evidence type="ECO:0000256" key="9">
    <source>
        <dbReference type="ARBA" id="ARBA00023136"/>
    </source>
</evidence>
<evidence type="ECO:0000256" key="6">
    <source>
        <dbReference type="ARBA" id="ARBA00022692"/>
    </source>
</evidence>
<dbReference type="EC" id="2.7.13.3" evidence="3"/>
<keyword evidence="5" id="KW-0808">Transferase</keyword>
<dbReference type="SMART" id="SM00388">
    <property type="entry name" value="HisKA"/>
    <property type="match status" value="1"/>
</dbReference>
<dbReference type="Proteomes" id="UP000256763">
    <property type="component" value="Unassembled WGS sequence"/>
</dbReference>
<dbReference type="SUPFAM" id="SSF55874">
    <property type="entry name" value="ATPase domain of HSP90 chaperone/DNA topoisomerase II/histidine kinase"/>
    <property type="match status" value="1"/>
</dbReference>
<dbReference type="PANTHER" id="PTHR43304:SF1">
    <property type="entry name" value="PAC DOMAIN-CONTAINING PROTEIN"/>
    <property type="match status" value="1"/>
</dbReference>
<dbReference type="EMBL" id="NFZW01000014">
    <property type="protein sequence ID" value="RFA34896.1"/>
    <property type="molecule type" value="Genomic_DNA"/>
</dbReference>
<dbReference type="InterPro" id="IPR003661">
    <property type="entry name" value="HisK_dim/P_dom"/>
</dbReference>
<dbReference type="AlphaFoldDB" id="A0A3E0WSD6"/>
<evidence type="ECO:0000256" key="1">
    <source>
        <dbReference type="ARBA" id="ARBA00000085"/>
    </source>
</evidence>
<dbReference type="InterPro" id="IPR005467">
    <property type="entry name" value="His_kinase_dom"/>
</dbReference>
<sequence>MGALCPQAAATEELPGHSGVGFAALVPAAQLEEHVLRERQQGRHDYAVWPEGVRTFYGPIVYLEPDDWRNRRAIGYDMFSDPVRREAMVRAADTGDSALSGRVTLVQETDEDIQAGFLLYLPVYAGGGVPDTVEQRRRDLIGWIYSPFRMNDLMQGLLGATRSEVRLRIYDGLGRSEQTLMFDSHPERNDRALAGLSRTSALLIDGHRWTVELTALPEFAQAGWWRPGLVLTAGFILTLSVFALIWSMASTRARAVSLAASMTTALRQSEERFRVALEDSNIAVFSQDAELRYTWIFNPGHGVDPNRVIGKTDYQLAIPPKLVELKENVLREGVGLHQEVEASLFGQKYVFAVTLEPLRDNGDIVGLTAAAVDITSLKQAERKVKESEARFRTMFEHAAVGIMLTDCTQGDLIAVNPAFQQMLGYTETELRALPWRGFVAPESQVSLDSVVHALQSSSVNVYKRQEYYLRKQGERIVVSLTASLVWGTDGKPKYVLWMADDVSELRAAEERARRAYQELERRVHERTQELQHRTAELERSNAELEQFAYVASHDLQEPLRTVSSFAQLLERRYAHRLDAQAGEYLGYIVSGTSRMRAMILDLLALSRVGAWPPPPSSVDLNQVVEDVRGNLHQAAEESSAKIHFAPLPTIIGDYGELVQLFQNLLANAIKFRSERPPRIDVGVVDDGPEWRFFVCDNGIGIEKEQLQRVFIIFHRLHHKVEAEGTGIGLAICKKSLPDMVAASGSNRPQVKAHAFGSLCLNSPKAVLAIATSPRSAERYRQDAMVTVNIGSMSIKRTVP</sequence>